<dbReference type="RefSeq" id="WP_185883851.1">
    <property type="nucleotide sequence ID" value="NZ_CP060052.1"/>
</dbReference>
<keyword evidence="1" id="KW-1133">Transmembrane helix</keyword>
<feature type="transmembrane region" description="Helical" evidence="1">
    <location>
        <begin position="42"/>
        <end position="61"/>
    </location>
</feature>
<feature type="transmembrane region" description="Helical" evidence="1">
    <location>
        <begin position="16"/>
        <end position="36"/>
    </location>
</feature>
<accession>A0A7G6VS95</accession>
<organism evidence="2 3">
    <name type="scientific">Croceicoccus marinus</name>
    <dbReference type="NCBI Taxonomy" id="450378"/>
    <lineage>
        <taxon>Bacteria</taxon>
        <taxon>Pseudomonadati</taxon>
        <taxon>Pseudomonadota</taxon>
        <taxon>Alphaproteobacteria</taxon>
        <taxon>Sphingomonadales</taxon>
        <taxon>Erythrobacteraceae</taxon>
        <taxon>Croceicoccus</taxon>
    </lineage>
</organism>
<proteinExistence type="predicted"/>
<dbReference type="AlphaFoldDB" id="A0A7G6VS95"/>
<reference evidence="2 3" key="1">
    <citation type="submission" date="2020-08" db="EMBL/GenBank/DDBJ databases">
        <authorList>
            <person name="Liu G."/>
            <person name="Sun C."/>
        </authorList>
    </citation>
    <scope>NUCLEOTIDE SEQUENCE [LARGE SCALE GENOMIC DNA]</scope>
    <source>
        <strain evidence="2 3">OT19</strain>
    </source>
</reference>
<gene>
    <name evidence="2" type="ORF">H4O24_11655</name>
</gene>
<keyword evidence="1" id="KW-0812">Transmembrane</keyword>
<evidence type="ECO:0000313" key="3">
    <source>
        <dbReference type="Proteomes" id="UP000515297"/>
    </source>
</evidence>
<feature type="transmembrane region" description="Helical" evidence="1">
    <location>
        <begin position="100"/>
        <end position="118"/>
    </location>
</feature>
<dbReference type="EMBL" id="CP060052">
    <property type="protein sequence ID" value="QNE04610.1"/>
    <property type="molecule type" value="Genomic_DNA"/>
</dbReference>
<sequence>MAACIHALRERPAAPWTVQAHALLAVAAVLALWLLYFHPPSARLAVVLFCYLAVTAAYVFMQSAMLRFLMTGFHLACVGVSIAALLLVPGELRGDPWIPVRGAVVIAASTAATVLQWLPATRRWIDRA</sequence>
<feature type="transmembrane region" description="Helical" evidence="1">
    <location>
        <begin position="68"/>
        <end position="88"/>
    </location>
</feature>
<dbReference type="Proteomes" id="UP000515297">
    <property type="component" value="Chromosome"/>
</dbReference>
<name>A0A7G6VS95_9SPHN</name>
<evidence type="ECO:0000256" key="1">
    <source>
        <dbReference type="SAM" id="Phobius"/>
    </source>
</evidence>
<keyword evidence="1" id="KW-0472">Membrane</keyword>
<evidence type="ECO:0000313" key="2">
    <source>
        <dbReference type="EMBL" id="QNE04610.1"/>
    </source>
</evidence>
<protein>
    <submittedName>
        <fullName evidence="2">Uncharacterized protein</fullName>
    </submittedName>
</protein>